<feature type="domain" description="RNA polymerase sigma factor 70 region 4 type 2" evidence="7">
    <location>
        <begin position="104"/>
        <end position="156"/>
    </location>
</feature>
<dbReference type="SUPFAM" id="SSF88946">
    <property type="entry name" value="Sigma2 domain of RNA polymerase sigma factors"/>
    <property type="match status" value="1"/>
</dbReference>
<dbReference type="HOGENOM" id="CLU_043648_1_0_11"/>
<dbReference type="InterPro" id="IPR032710">
    <property type="entry name" value="NTF2-like_dom_sf"/>
</dbReference>
<keyword evidence="9" id="KW-1185">Reference proteome</keyword>
<dbReference type="GO" id="GO:0003899">
    <property type="term" value="F:DNA-directed RNA polymerase activity"/>
    <property type="evidence" value="ECO:0007669"/>
    <property type="project" value="UniProtKB-EC"/>
</dbReference>
<dbReference type="STRING" id="1246995.AFR_25140"/>
<dbReference type="AlphaFoldDB" id="U5W2D4"/>
<dbReference type="EMBL" id="CP006272">
    <property type="protein sequence ID" value="AGZ43294.1"/>
    <property type="molecule type" value="Genomic_DNA"/>
</dbReference>
<accession>U5W2D4</accession>
<dbReference type="PATRIC" id="fig|1246995.3.peg.5094"/>
<proteinExistence type="inferred from homology"/>
<dbReference type="GO" id="GO:0003677">
    <property type="term" value="F:DNA binding"/>
    <property type="evidence" value="ECO:0007669"/>
    <property type="project" value="InterPro"/>
</dbReference>
<dbReference type="InterPro" id="IPR013325">
    <property type="entry name" value="RNA_pol_sigma_r2"/>
</dbReference>
<name>U5W2D4_9ACTN</name>
<comment type="similarity">
    <text evidence="1">Belongs to the sigma-70 factor family. ECF subfamily.</text>
</comment>
<dbReference type="NCBIfam" id="TIGR02937">
    <property type="entry name" value="sigma70-ECF"/>
    <property type="match status" value="1"/>
</dbReference>
<evidence type="ECO:0000259" key="6">
    <source>
        <dbReference type="Pfam" id="PF04542"/>
    </source>
</evidence>
<dbReference type="SUPFAM" id="SSF88659">
    <property type="entry name" value="Sigma3 and sigma4 domains of RNA polymerase sigma factors"/>
    <property type="match status" value="1"/>
</dbReference>
<evidence type="ECO:0000256" key="3">
    <source>
        <dbReference type="ARBA" id="ARBA00023015"/>
    </source>
</evidence>
<evidence type="ECO:0000313" key="8">
    <source>
        <dbReference type="EMBL" id="AGZ43294.1"/>
    </source>
</evidence>
<dbReference type="InterPro" id="IPR014284">
    <property type="entry name" value="RNA_pol_sigma-70_dom"/>
</dbReference>
<feature type="domain" description="RNA polymerase sigma-70 region 2" evidence="6">
    <location>
        <begin position="11"/>
        <end position="74"/>
    </location>
</feature>
<dbReference type="Gene3D" id="1.10.1740.10">
    <property type="match status" value="1"/>
</dbReference>
<evidence type="ECO:0000256" key="4">
    <source>
        <dbReference type="ARBA" id="ARBA00023082"/>
    </source>
</evidence>
<keyword evidence="5" id="KW-0804">Transcription</keyword>
<dbReference type="Pfam" id="PF04542">
    <property type="entry name" value="Sigma70_r2"/>
    <property type="match status" value="1"/>
</dbReference>
<sequence>MEAEVFDELSRRYRWELHVHCYRMLGSFEAAEDHVQEVLLRAWRGRESFEGRSSARTWLYRIATNACLDTLRRTTPPLQPYPDQVLDERPGPEAAVVERETISLAFLAAIQLLPARQRAALILRDVLAWSAREVAELLDASVPAVNSAVQRARVTLRERWPGGREEWAPAGEPGAEQRELLERYIAAHEQADPEALVGLLREDVVLSIEPGVGEWHGAAQVAPALREGMMSRGRWRMLPWAANRQPAVAGYVLAEGDTAYRPFVLGVLQAEGGRISVMKAFEAPELFVTFGLPVELGI</sequence>
<dbReference type="InterPro" id="IPR013249">
    <property type="entry name" value="RNA_pol_sigma70_r4_t2"/>
</dbReference>
<dbReference type="InterPro" id="IPR036388">
    <property type="entry name" value="WH-like_DNA-bd_sf"/>
</dbReference>
<comment type="subunit">
    <text evidence="2">Interacts transiently with the RNA polymerase catalytic core formed by RpoA, RpoB, RpoC and RpoZ (2 alpha, 1 beta, 1 beta' and 1 omega subunit) to form the RNA polymerase holoenzyme that can initiate transcription.</text>
</comment>
<dbReference type="PANTHER" id="PTHR43133">
    <property type="entry name" value="RNA POLYMERASE ECF-TYPE SIGMA FACTO"/>
    <property type="match status" value="1"/>
</dbReference>
<dbReference type="InterPro" id="IPR007627">
    <property type="entry name" value="RNA_pol_sigma70_r2"/>
</dbReference>
<reference evidence="8 9" key="1">
    <citation type="journal article" date="2014" name="J. Biotechnol.">
        <title>Complete genome sequence of the actinobacterium Actinoplanes friuliensis HAG 010964, producer of the lipopeptide antibiotic friulimycin.</title>
        <authorList>
            <person name="Ruckert C."/>
            <person name="Szczepanowski R."/>
            <person name="Albersmeier A."/>
            <person name="Goesmann A."/>
            <person name="Fischer N."/>
            <person name="Steinkamper A."/>
            <person name="Puhler A."/>
            <person name="Biener R."/>
            <person name="Schwartz D."/>
            <person name="Kalinowski J."/>
        </authorList>
    </citation>
    <scope>NUCLEOTIDE SEQUENCE [LARGE SCALE GENOMIC DNA]</scope>
    <source>
        <strain evidence="8 9">DSM 7358</strain>
    </source>
</reference>
<evidence type="ECO:0000259" key="7">
    <source>
        <dbReference type="Pfam" id="PF08281"/>
    </source>
</evidence>
<evidence type="ECO:0000256" key="2">
    <source>
        <dbReference type="ARBA" id="ARBA00011344"/>
    </source>
</evidence>
<keyword evidence="3" id="KW-0805">Transcription regulation</keyword>
<dbReference type="InterPro" id="IPR013324">
    <property type="entry name" value="RNA_pol_sigma_r3/r4-like"/>
</dbReference>
<dbReference type="InterPro" id="IPR039425">
    <property type="entry name" value="RNA_pol_sigma-70-like"/>
</dbReference>
<keyword evidence="4" id="KW-0731">Sigma factor</keyword>
<dbReference type="EC" id="2.7.7.6" evidence="8"/>
<dbReference type="KEGG" id="afs:AFR_25140"/>
<dbReference type="SUPFAM" id="SSF54427">
    <property type="entry name" value="NTF2-like"/>
    <property type="match status" value="1"/>
</dbReference>
<dbReference type="Gene3D" id="1.10.10.10">
    <property type="entry name" value="Winged helix-like DNA-binding domain superfamily/Winged helix DNA-binding domain"/>
    <property type="match status" value="1"/>
</dbReference>
<dbReference type="PANTHER" id="PTHR43133:SF65">
    <property type="entry name" value="ECF RNA POLYMERASE SIGMA FACTOR SIGG"/>
    <property type="match status" value="1"/>
</dbReference>
<evidence type="ECO:0000313" key="9">
    <source>
        <dbReference type="Proteomes" id="UP000017746"/>
    </source>
</evidence>
<dbReference type="GO" id="GO:0016987">
    <property type="term" value="F:sigma factor activity"/>
    <property type="evidence" value="ECO:0007669"/>
    <property type="project" value="UniProtKB-KW"/>
</dbReference>
<dbReference type="Pfam" id="PF08281">
    <property type="entry name" value="Sigma70_r4_2"/>
    <property type="match status" value="1"/>
</dbReference>
<keyword evidence="8" id="KW-0808">Transferase</keyword>
<dbReference type="GO" id="GO:0006352">
    <property type="term" value="P:DNA-templated transcription initiation"/>
    <property type="evidence" value="ECO:0007669"/>
    <property type="project" value="InterPro"/>
</dbReference>
<evidence type="ECO:0000256" key="1">
    <source>
        <dbReference type="ARBA" id="ARBA00010641"/>
    </source>
</evidence>
<dbReference type="CDD" id="cd06171">
    <property type="entry name" value="Sigma70_r4"/>
    <property type="match status" value="1"/>
</dbReference>
<dbReference type="Gene3D" id="3.10.450.50">
    <property type="match status" value="1"/>
</dbReference>
<keyword evidence="8" id="KW-0548">Nucleotidyltransferase</keyword>
<protein>
    <submittedName>
        <fullName evidence="8">RNA polymerase factor sigma-70</fullName>
        <ecNumber evidence="8">2.7.7.6</ecNumber>
    </submittedName>
</protein>
<evidence type="ECO:0000256" key="5">
    <source>
        <dbReference type="ARBA" id="ARBA00023163"/>
    </source>
</evidence>
<dbReference type="eggNOG" id="COG1595">
    <property type="taxonomic scope" value="Bacteria"/>
</dbReference>
<gene>
    <name evidence="8" type="ORF">AFR_25140</name>
</gene>
<organism evidence="8 9">
    <name type="scientific">Actinoplanes friuliensis DSM 7358</name>
    <dbReference type="NCBI Taxonomy" id="1246995"/>
    <lineage>
        <taxon>Bacteria</taxon>
        <taxon>Bacillati</taxon>
        <taxon>Actinomycetota</taxon>
        <taxon>Actinomycetes</taxon>
        <taxon>Micromonosporales</taxon>
        <taxon>Micromonosporaceae</taxon>
        <taxon>Actinoplanes</taxon>
    </lineage>
</organism>
<dbReference type="Proteomes" id="UP000017746">
    <property type="component" value="Chromosome"/>
</dbReference>